<dbReference type="PANTHER" id="PTHR47505">
    <property type="entry name" value="DNA UTILIZATION PROTEIN YHGH"/>
    <property type="match status" value="1"/>
</dbReference>
<evidence type="ECO:0000313" key="4">
    <source>
        <dbReference type="EMBL" id="PKZ22460.1"/>
    </source>
</evidence>
<dbReference type="InterPro" id="IPR000836">
    <property type="entry name" value="PRTase_dom"/>
</dbReference>
<evidence type="ECO:0000313" key="5">
    <source>
        <dbReference type="Proteomes" id="UP000069912"/>
    </source>
</evidence>
<dbReference type="Gene3D" id="3.40.50.2020">
    <property type="match status" value="1"/>
</dbReference>
<accession>A0A109RDA8</accession>
<organism evidence="3 5">
    <name type="scientific">Aerococcus sanguinicola</name>
    <dbReference type="NCBI Taxonomy" id="119206"/>
    <lineage>
        <taxon>Bacteria</taxon>
        <taxon>Bacillati</taxon>
        <taxon>Bacillota</taxon>
        <taxon>Bacilli</taxon>
        <taxon>Lactobacillales</taxon>
        <taxon>Aerococcaceae</taxon>
        <taxon>Aerococcus</taxon>
    </lineage>
</organism>
<comment type="similarity">
    <text evidence="1">Belongs to the ComF/GntX family.</text>
</comment>
<reference evidence="5" key="2">
    <citation type="submission" date="2016-01" db="EMBL/GenBank/DDBJ databases">
        <title>Six Aerococcus type strain genome sequencing and assembly using PacBio and Illumina Hiseq.</title>
        <authorList>
            <person name="Carkaci D."/>
            <person name="Dargis R."/>
            <person name="Nielsen X.C."/>
            <person name="Skovgaard O."/>
            <person name="Fuursted K."/>
            <person name="Christensen J.J."/>
        </authorList>
    </citation>
    <scope>NUCLEOTIDE SEQUENCE [LARGE SCALE GENOMIC DNA]</scope>
    <source>
        <strain evidence="5">CCUG43001</strain>
    </source>
</reference>
<gene>
    <name evidence="3" type="ORF">AWM72_05680</name>
    <name evidence="4" type="ORF">CYJ28_04915</name>
</gene>
<dbReference type="KEGG" id="asan:AWM72_05680"/>
<dbReference type="RefSeq" id="WP_067974613.1">
    <property type="nucleotide sequence ID" value="NZ_CAJHKM010000001.1"/>
</dbReference>
<dbReference type="OrthoDB" id="9779910at2"/>
<dbReference type="Pfam" id="PF18912">
    <property type="entry name" value="DZR_2"/>
    <property type="match status" value="1"/>
</dbReference>
<dbReference type="InterPro" id="IPR029057">
    <property type="entry name" value="PRTase-like"/>
</dbReference>
<dbReference type="Proteomes" id="UP000234239">
    <property type="component" value="Unassembled WGS sequence"/>
</dbReference>
<sequence length="229" mass="26322">MTRCLLCQESMPAHFSLKDFLAFRPITEAKLCTACWQSFAWISGQTCQQCGRSHEDSDTAYCRDCLRWQDQGWYFKNCALLHYDAAFKAWVHQFKRLGDVRLAASFEQVLRDFHQGQPEAIWLPLPSSEANYRKRGFHQTECILEAVGLPYDQAFLPSQPKEGKQALKGRRERLQADRGIRLAPTFSYPKDQAFILFDDVYTTGATMFACYQALDQAGYQNLSGFTLAR</sequence>
<dbReference type="EMBL" id="PKGY01000002">
    <property type="protein sequence ID" value="PKZ22460.1"/>
    <property type="molecule type" value="Genomic_DNA"/>
</dbReference>
<evidence type="ECO:0000256" key="1">
    <source>
        <dbReference type="ARBA" id="ARBA00008007"/>
    </source>
</evidence>
<protein>
    <submittedName>
        <fullName evidence="4">ComF family protein</fullName>
    </submittedName>
</protein>
<dbReference type="InterPro" id="IPR051910">
    <property type="entry name" value="ComF/GntX_DNA_util-trans"/>
</dbReference>
<feature type="domain" description="Double zinc ribbon" evidence="2">
    <location>
        <begin position="3"/>
        <end position="66"/>
    </location>
</feature>
<dbReference type="CDD" id="cd06223">
    <property type="entry name" value="PRTases_typeI"/>
    <property type="match status" value="1"/>
</dbReference>
<reference evidence="4 6" key="3">
    <citation type="submission" date="2017-12" db="EMBL/GenBank/DDBJ databases">
        <title>Phylogenetic diversity of female urinary microbiome.</title>
        <authorList>
            <person name="Thomas-White K."/>
            <person name="Wolfe A.J."/>
        </authorList>
    </citation>
    <scope>NUCLEOTIDE SEQUENCE [LARGE SCALE GENOMIC DNA]</scope>
    <source>
        <strain evidence="4 6">UMB0139</strain>
    </source>
</reference>
<proteinExistence type="inferred from homology"/>
<evidence type="ECO:0000313" key="3">
    <source>
        <dbReference type="EMBL" id="AMB94284.1"/>
    </source>
</evidence>
<keyword evidence="5" id="KW-1185">Reference proteome</keyword>
<dbReference type="InterPro" id="IPR044005">
    <property type="entry name" value="DZR_2"/>
</dbReference>
<reference evidence="3 5" key="1">
    <citation type="journal article" date="2016" name="Genome Announc.">
        <title>Complete Genome Sequences of Aerococcus christensenii CCUG 28831T, Aerococcus sanguinicola CCUG 43001T, Aerococcus urinae CCUG 36881T, Aerococcus urinaeequi CCUG 28094T, Aerococcus urinaehominis CCUG 42038 BT, and Aerococcus viridans CCUG 4311T.</title>
        <authorList>
            <person name="Carkaci D."/>
            <person name="Dargis R."/>
            <person name="Nielsen X.C."/>
            <person name="Skovgaard O."/>
            <person name="Fuursted K."/>
            <person name="Christensen J.J."/>
        </authorList>
    </citation>
    <scope>NUCLEOTIDE SEQUENCE [LARGE SCALE GENOMIC DNA]</scope>
    <source>
        <strain evidence="3 5">CCUG43001</strain>
    </source>
</reference>
<dbReference type="SUPFAM" id="SSF53271">
    <property type="entry name" value="PRTase-like"/>
    <property type="match status" value="1"/>
</dbReference>
<dbReference type="PANTHER" id="PTHR47505:SF1">
    <property type="entry name" value="DNA UTILIZATION PROTEIN YHGH"/>
    <property type="match status" value="1"/>
</dbReference>
<dbReference type="EMBL" id="CP014160">
    <property type="protein sequence ID" value="AMB94284.1"/>
    <property type="molecule type" value="Genomic_DNA"/>
</dbReference>
<name>A0A109RDA8_9LACT</name>
<dbReference type="AlphaFoldDB" id="A0A109RDA8"/>
<evidence type="ECO:0000313" key="6">
    <source>
        <dbReference type="Proteomes" id="UP000234239"/>
    </source>
</evidence>
<dbReference type="Proteomes" id="UP000069912">
    <property type="component" value="Chromosome"/>
</dbReference>
<evidence type="ECO:0000259" key="2">
    <source>
        <dbReference type="Pfam" id="PF18912"/>
    </source>
</evidence>
<dbReference type="GeneID" id="92903556"/>